<keyword evidence="6 8" id="KW-1133">Transmembrane helix</keyword>
<evidence type="ECO:0000256" key="7">
    <source>
        <dbReference type="ARBA" id="ARBA00023136"/>
    </source>
</evidence>
<dbReference type="Pfam" id="PF07690">
    <property type="entry name" value="MFS_1"/>
    <property type="match status" value="1"/>
</dbReference>
<dbReference type="PANTHER" id="PTHR23502">
    <property type="entry name" value="MAJOR FACILITATOR SUPERFAMILY"/>
    <property type="match status" value="1"/>
</dbReference>
<dbReference type="KEGG" id="mrk:FIT61_03630"/>
<feature type="transmembrane region" description="Helical" evidence="8">
    <location>
        <begin position="206"/>
        <end position="230"/>
    </location>
</feature>
<dbReference type="Proteomes" id="UP000312102">
    <property type="component" value="Chromosome"/>
</dbReference>
<evidence type="ECO:0000313" key="10">
    <source>
        <dbReference type="EMBL" id="QDD14154.1"/>
    </source>
</evidence>
<keyword evidence="7 8" id="KW-0472">Membrane</keyword>
<evidence type="ECO:0000259" key="9">
    <source>
        <dbReference type="PROSITE" id="PS50850"/>
    </source>
</evidence>
<evidence type="ECO:0000313" key="11">
    <source>
        <dbReference type="Proteomes" id="UP000312102"/>
    </source>
</evidence>
<dbReference type="EMBL" id="CP040986">
    <property type="protein sequence ID" value="QDD14154.1"/>
    <property type="molecule type" value="Genomic_DNA"/>
</dbReference>
<feature type="transmembrane region" description="Helical" evidence="8">
    <location>
        <begin position="72"/>
        <end position="88"/>
    </location>
</feature>
<keyword evidence="3 8" id="KW-0813">Transport</keyword>
<evidence type="ECO:0000256" key="3">
    <source>
        <dbReference type="ARBA" id="ARBA00022448"/>
    </source>
</evidence>
<dbReference type="CDD" id="cd17320">
    <property type="entry name" value="MFS_MdfA_MDR_like"/>
    <property type="match status" value="1"/>
</dbReference>
<comment type="subcellular location">
    <subcellularLocation>
        <location evidence="8">Cell inner membrane</location>
        <topology evidence="8">Multi-pass membrane protein</topology>
    </subcellularLocation>
    <subcellularLocation>
        <location evidence="1">Cell membrane</location>
        <topology evidence="1">Multi-pass membrane protein</topology>
    </subcellularLocation>
</comment>
<dbReference type="GO" id="GO:0042910">
    <property type="term" value="F:xenobiotic transmembrane transporter activity"/>
    <property type="evidence" value="ECO:0007669"/>
    <property type="project" value="InterPro"/>
</dbReference>
<dbReference type="GO" id="GO:1990961">
    <property type="term" value="P:xenobiotic detoxification by transmembrane export across the plasma membrane"/>
    <property type="evidence" value="ECO:0007669"/>
    <property type="project" value="InterPro"/>
</dbReference>
<sequence>MIRVFVLASLAALAPFAIDTYLPAFHVMTNDLETTPHAIQQSLTFYLFPYALMTLFHGAISDAIGRIDTIKIGLGIFILGSLCSAFAKNVEMLWLGRILQGLGGGAGNVVARAMVRDLFQGPEAQRVMATIQMLFGIAPAIAPMIGGLLLGIHWHSIFIFLAVYASVSLIAAMKFLPETMPQTKRVSFSFSALTYRYKTIFSDKEFLFLIIALGANFSGLFLYVLASPIFIMNHLGLNSSQFGYLFIPTVSGMIFGSFLSKKAAGKLTQKKTVQIAYTWMGLITTLNVLFCTFFNTNLIINTGFVALYNIGMALAMPVLSIAALDRFEKIRGTASSGQAFVQMLLSTLSAGLIVPFLWFSTLGLSLGMLGYFFLSLIVISQTKSLR</sequence>
<gene>
    <name evidence="10" type="ORF">FIT61_03630</name>
</gene>
<keyword evidence="11" id="KW-1185">Reference proteome</keyword>
<proteinExistence type="inferred from homology"/>
<feature type="transmembrane region" description="Helical" evidence="8">
    <location>
        <begin position="242"/>
        <end position="259"/>
    </location>
</feature>
<dbReference type="AlphaFoldDB" id="A0AAE6FUB1"/>
<reference evidence="10 11" key="1">
    <citation type="journal article" date="2019" name="ISME J.">
        <title>Evolution in action: habitat transition from sediment to the pelagial leads to genome streamlining in Methylophilaceae.</title>
        <authorList>
            <person name="Salcher M."/>
            <person name="Schaefle D."/>
            <person name="Kaspar M."/>
            <person name="Neuenschwander S.M."/>
            <person name="Ghai R."/>
        </authorList>
    </citation>
    <scope>NUCLEOTIDE SEQUENCE [LARGE SCALE GENOMIC DNA]</scope>
    <source>
        <strain evidence="10 11">MMS-RI-1</strain>
    </source>
</reference>
<feature type="transmembrane region" description="Helical" evidence="8">
    <location>
        <begin position="279"/>
        <end position="300"/>
    </location>
</feature>
<dbReference type="SUPFAM" id="SSF103473">
    <property type="entry name" value="MFS general substrate transporter"/>
    <property type="match status" value="1"/>
</dbReference>
<keyword evidence="8" id="KW-0997">Cell inner membrane</keyword>
<dbReference type="InterPro" id="IPR011701">
    <property type="entry name" value="MFS"/>
</dbReference>
<dbReference type="NCBIfam" id="TIGR00710">
    <property type="entry name" value="efflux_Bcr_CflA"/>
    <property type="match status" value="1"/>
</dbReference>
<comment type="similarity">
    <text evidence="2 8">Belongs to the major facilitator superfamily. Bcr/CmlA family.</text>
</comment>
<protein>
    <recommendedName>
        <fullName evidence="8">Bcr/CflA family efflux transporter</fullName>
    </recommendedName>
</protein>
<dbReference type="InterPro" id="IPR036259">
    <property type="entry name" value="MFS_trans_sf"/>
</dbReference>
<dbReference type="PANTHER" id="PTHR23502:SF132">
    <property type="entry name" value="POLYAMINE TRANSPORTER 2-RELATED"/>
    <property type="match status" value="1"/>
</dbReference>
<evidence type="ECO:0000256" key="1">
    <source>
        <dbReference type="ARBA" id="ARBA00004651"/>
    </source>
</evidence>
<keyword evidence="4" id="KW-1003">Cell membrane</keyword>
<dbReference type="InterPro" id="IPR004812">
    <property type="entry name" value="Efflux_drug-R_Bcr/CmlA"/>
</dbReference>
<evidence type="ECO:0000256" key="2">
    <source>
        <dbReference type="ARBA" id="ARBA00006236"/>
    </source>
</evidence>
<feature type="transmembrane region" description="Helical" evidence="8">
    <location>
        <begin position="43"/>
        <end position="60"/>
    </location>
</feature>
<keyword evidence="5 8" id="KW-0812">Transmembrane</keyword>
<comment type="caution">
    <text evidence="8">Lacks conserved residue(s) required for the propagation of feature annotation.</text>
</comment>
<feature type="domain" description="Major facilitator superfamily (MFS) profile" evidence="9">
    <location>
        <begin position="1"/>
        <end position="383"/>
    </location>
</feature>
<feature type="transmembrane region" description="Helical" evidence="8">
    <location>
        <begin position="127"/>
        <end position="151"/>
    </location>
</feature>
<dbReference type="Gene3D" id="1.20.1720.10">
    <property type="entry name" value="Multidrug resistance protein D"/>
    <property type="match status" value="1"/>
</dbReference>
<name>A0AAE6FUB1_9PROT</name>
<dbReference type="GO" id="GO:0005886">
    <property type="term" value="C:plasma membrane"/>
    <property type="evidence" value="ECO:0007669"/>
    <property type="project" value="UniProtKB-SubCell"/>
</dbReference>
<evidence type="ECO:0000256" key="8">
    <source>
        <dbReference type="RuleBase" id="RU365088"/>
    </source>
</evidence>
<dbReference type="RefSeq" id="WP_139883935.1">
    <property type="nucleotide sequence ID" value="NZ_CP040986.1"/>
</dbReference>
<evidence type="ECO:0000256" key="5">
    <source>
        <dbReference type="ARBA" id="ARBA00022692"/>
    </source>
</evidence>
<dbReference type="GO" id="GO:0015385">
    <property type="term" value="F:sodium:proton antiporter activity"/>
    <property type="evidence" value="ECO:0007669"/>
    <property type="project" value="TreeGrafter"/>
</dbReference>
<evidence type="ECO:0000256" key="4">
    <source>
        <dbReference type="ARBA" id="ARBA00022475"/>
    </source>
</evidence>
<dbReference type="PROSITE" id="PS50850">
    <property type="entry name" value="MFS"/>
    <property type="match status" value="1"/>
</dbReference>
<feature type="transmembrane region" description="Helical" evidence="8">
    <location>
        <begin position="306"/>
        <end position="327"/>
    </location>
</feature>
<dbReference type="InterPro" id="IPR020846">
    <property type="entry name" value="MFS_dom"/>
</dbReference>
<organism evidence="10 11">
    <name type="scientific">Candidatus Methylopumilus rimovensis</name>
    <dbReference type="NCBI Taxonomy" id="2588535"/>
    <lineage>
        <taxon>Bacteria</taxon>
        <taxon>Pseudomonadati</taxon>
        <taxon>Pseudomonadota</taxon>
        <taxon>Betaproteobacteria</taxon>
        <taxon>Nitrosomonadales</taxon>
        <taxon>Methylophilaceae</taxon>
        <taxon>Candidatus Methylopumilus</taxon>
    </lineage>
</organism>
<feature type="transmembrane region" description="Helical" evidence="8">
    <location>
        <begin position="364"/>
        <end position="380"/>
    </location>
</feature>
<accession>A0AAE6FUB1</accession>
<evidence type="ECO:0000256" key="6">
    <source>
        <dbReference type="ARBA" id="ARBA00022989"/>
    </source>
</evidence>
<feature type="transmembrane region" description="Helical" evidence="8">
    <location>
        <begin position="157"/>
        <end position="176"/>
    </location>
</feature>